<comment type="catalytic activity">
    <reaction evidence="6">
        <text>3-phenylpyruvate = enol-phenylpyruvate</text>
        <dbReference type="Rhea" id="RHEA:17097"/>
        <dbReference type="ChEBI" id="CHEBI:16815"/>
        <dbReference type="ChEBI" id="CHEBI:18005"/>
        <dbReference type="EC" id="5.3.2.1"/>
    </reaction>
</comment>
<evidence type="ECO:0000256" key="2">
    <source>
        <dbReference type="ARBA" id="ARBA00005851"/>
    </source>
</evidence>
<evidence type="ECO:0000256" key="10">
    <source>
        <dbReference type="ARBA" id="ARBA00041631"/>
    </source>
</evidence>
<evidence type="ECO:0000256" key="11">
    <source>
        <dbReference type="ARBA" id="ARBA00041912"/>
    </source>
</evidence>
<dbReference type="SUPFAM" id="SSF55331">
    <property type="entry name" value="Tautomerase/MIF"/>
    <property type="match status" value="1"/>
</dbReference>
<dbReference type="PANTHER" id="PTHR11954:SF6">
    <property type="entry name" value="MACROPHAGE MIGRATION INHIBITORY FACTOR"/>
    <property type="match status" value="1"/>
</dbReference>
<evidence type="ECO:0000256" key="6">
    <source>
        <dbReference type="ARBA" id="ARBA00036735"/>
    </source>
</evidence>
<dbReference type="InterPro" id="IPR014347">
    <property type="entry name" value="Tautomerase/MIF_sf"/>
</dbReference>
<evidence type="ECO:0000256" key="3">
    <source>
        <dbReference type="ARBA" id="ARBA00022514"/>
    </source>
</evidence>
<keyword evidence="4" id="KW-0964">Secreted</keyword>
<evidence type="ECO:0000256" key="5">
    <source>
        <dbReference type="ARBA" id="ARBA00023235"/>
    </source>
</evidence>
<evidence type="ECO:0000256" key="1">
    <source>
        <dbReference type="ARBA" id="ARBA00004613"/>
    </source>
</evidence>
<dbReference type="EC" id="5.3.3.12" evidence="8"/>
<dbReference type="PANTHER" id="PTHR11954">
    <property type="entry name" value="D-DOPACHROME DECARBOXYLASE"/>
    <property type="match status" value="1"/>
</dbReference>
<protein>
    <recommendedName>
        <fullName evidence="12">L-dopachrome isomerase</fullName>
        <ecNumber evidence="9">5.3.2.1</ecNumber>
        <ecNumber evidence="8">5.3.3.12</ecNumber>
    </recommendedName>
    <alternativeName>
        <fullName evidence="10">L-dopachrome tautomerase</fullName>
    </alternativeName>
    <alternativeName>
        <fullName evidence="11">Phenylpyruvate tautomerase</fullName>
    </alternativeName>
</protein>
<dbReference type="GO" id="GO:0004167">
    <property type="term" value="F:dopachrome isomerase activity"/>
    <property type="evidence" value="ECO:0007669"/>
    <property type="project" value="UniProtKB-EC"/>
</dbReference>
<dbReference type="eggNOG" id="KOG1759">
    <property type="taxonomic scope" value="Eukaryota"/>
</dbReference>
<name>A0A1Y5IAU7_OSTTA</name>
<evidence type="ECO:0000256" key="7">
    <source>
        <dbReference type="ARBA" id="ARBA00036823"/>
    </source>
</evidence>
<dbReference type="GO" id="GO:0005615">
    <property type="term" value="C:extracellular space"/>
    <property type="evidence" value="ECO:0007669"/>
    <property type="project" value="UniProtKB-KW"/>
</dbReference>
<organism evidence="13">
    <name type="scientific">Ostreococcus tauri</name>
    <name type="common">Marine green alga</name>
    <dbReference type="NCBI Taxonomy" id="70448"/>
    <lineage>
        <taxon>Eukaryota</taxon>
        <taxon>Viridiplantae</taxon>
        <taxon>Chlorophyta</taxon>
        <taxon>Mamiellophyceae</taxon>
        <taxon>Mamiellales</taxon>
        <taxon>Bathycoccaceae</taxon>
        <taxon>Ostreococcus</taxon>
    </lineage>
</organism>
<evidence type="ECO:0000313" key="13">
    <source>
        <dbReference type="EMBL" id="OUS46636.1"/>
    </source>
</evidence>
<evidence type="ECO:0000256" key="8">
    <source>
        <dbReference type="ARBA" id="ARBA00038932"/>
    </source>
</evidence>
<gene>
    <name evidence="13" type="ORF">BE221DRAFT_145628</name>
</gene>
<dbReference type="Proteomes" id="UP000195557">
    <property type="component" value="Unassembled WGS sequence"/>
</dbReference>
<dbReference type="Gene3D" id="3.30.429.10">
    <property type="entry name" value="Macrophage Migration Inhibitory Factor"/>
    <property type="match status" value="1"/>
</dbReference>
<dbReference type="EC" id="5.3.2.1" evidence="9"/>
<sequence>MGDKKRAFLLAASRSIAETLKKPESYVAVCAMDELDVIWGGTSDPCALCRVTSLGSINLENNRELSEDLCELLAEFGIDGKRVYITFEDIPRENMGYDSATFAG</sequence>
<comment type="catalytic activity">
    <reaction evidence="7">
        <text>L-dopachrome = 5,6-dihydroxyindole-2-carboxylate</text>
        <dbReference type="Rhea" id="RHEA:13041"/>
        <dbReference type="ChEBI" id="CHEBI:16875"/>
        <dbReference type="ChEBI" id="CHEBI:57509"/>
        <dbReference type="EC" id="5.3.3.12"/>
    </reaction>
</comment>
<dbReference type="GO" id="GO:0050178">
    <property type="term" value="F:phenylpyruvate tautomerase activity"/>
    <property type="evidence" value="ECO:0007669"/>
    <property type="project" value="UniProtKB-EC"/>
</dbReference>
<comment type="subcellular location">
    <subcellularLocation>
        <location evidence="1">Secreted</location>
    </subcellularLocation>
</comment>
<proteinExistence type="inferred from homology"/>
<accession>A0A1Y5IAU7</accession>
<dbReference type="InterPro" id="IPR001398">
    <property type="entry name" value="Macrophage_inhib_fac"/>
</dbReference>
<comment type="similarity">
    <text evidence="2">Belongs to the MIF family.</text>
</comment>
<dbReference type="GO" id="GO:0005125">
    <property type="term" value="F:cytokine activity"/>
    <property type="evidence" value="ECO:0007669"/>
    <property type="project" value="UniProtKB-KW"/>
</dbReference>
<dbReference type="Pfam" id="PF01187">
    <property type="entry name" value="MIF"/>
    <property type="match status" value="1"/>
</dbReference>
<evidence type="ECO:0000256" key="4">
    <source>
        <dbReference type="ARBA" id="ARBA00022525"/>
    </source>
</evidence>
<reference evidence="13" key="1">
    <citation type="submission" date="2017-04" db="EMBL/GenBank/DDBJ databases">
        <title>Population genomics of picophytoplankton unveils novel chromosome hypervariability.</title>
        <authorList>
            <consortium name="DOE Joint Genome Institute"/>
            <person name="Blanc-Mathieu R."/>
            <person name="Krasovec M."/>
            <person name="Hebrard M."/>
            <person name="Yau S."/>
            <person name="Desgranges E."/>
            <person name="Martin J."/>
            <person name="Schackwitz W."/>
            <person name="Kuo A."/>
            <person name="Salin G."/>
            <person name="Donnadieu C."/>
            <person name="Desdevises Y."/>
            <person name="Sanchez-Ferandin S."/>
            <person name="Moreau H."/>
            <person name="Rivals E."/>
            <person name="Grigoriev I.V."/>
            <person name="Grimsley N."/>
            <person name="Eyre-Walker A."/>
            <person name="Piganeau G."/>
        </authorList>
    </citation>
    <scope>NUCLEOTIDE SEQUENCE [LARGE SCALE GENOMIC DNA]</scope>
    <source>
        <strain evidence="13">RCC 1115</strain>
    </source>
</reference>
<dbReference type="EMBL" id="KZ155782">
    <property type="protein sequence ID" value="OUS46636.1"/>
    <property type="molecule type" value="Genomic_DNA"/>
</dbReference>
<keyword evidence="5" id="KW-0413">Isomerase</keyword>
<keyword evidence="3" id="KW-0202">Cytokine</keyword>
<dbReference type="AlphaFoldDB" id="A0A1Y5IAU7"/>
<evidence type="ECO:0000256" key="9">
    <source>
        <dbReference type="ARBA" id="ARBA00039086"/>
    </source>
</evidence>
<evidence type="ECO:0000256" key="12">
    <source>
        <dbReference type="ARBA" id="ARBA00042730"/>
    </source>
</evidence>